<feature type="active site" description="Nucleophile" evidence="8">
    <location>
        <position position="50"/>
    </location>
</feature>
<dbReference type="InterPro" id="IPR000343">
    <property type="entry name" value="4pyrrol_synth_GluRdtase"/>
</dbReference>
<feature type="domain" description="Quinate/shikimate 5-dehydrogenase/glutamyl-tRNA reductase" evidence="11">
    <location>
        <begin position="170"/>
        <end position="304"/>
    </location>
</feature>
<evidence type="ECO:0000256" key="9">
    <source>
        <dbReference type="RuleBase" id="RU000584"/>
    </source>
</evidence>
<dbReference type="InterPro" id="IPR006151">
    <property type="entry name" value="Shikm_DH/Glu-tRNA_Rdtase"/>
</dbReference>
<dbReference type="InterPro" id="IPR018214">
    <property type="entry name" value="GluRdtase_CS"/>
</dbReference>
<dbReference type="PIRSF" id="PIRSF000445">
    <property type="entry name" value="4pyrrol_synth_GluRdtase"/>
    <property type="match status" value="1"/>
</dbReference>
<feature type="domain" description="Glutamyl-tRNA reductase N-terminal" evidence="12">
    <location>
        <begin position="6"/>
        <end position="154"/>
    </location>
</feature>
<feature type="binding site" evidence="8">
    <location>
        <begin position="49"/>
        <end position="52"/>
    </location>
    <ligand>
        <name>substrate</name>
    </ligand>
</feature>
<comment type="domain">
    <text evidence="8">Possesses an unusual extended V-shaped dimeric structure with each monomer consisting of three distinct domains arranged along a curved 'spinal' alpha-helix. The N-terminal catalytic domain specifically recognizes the glutamate moiety of the substrate. The second domain is the NADPH-binding domain, and the third C-terminal domain is responsible for dimerization.</text>
</comment>
<comment type="caution">
    <text evidence="13">The sequence shown here is derived from an EMBL/GenBank/DDBJ whole genome shotgun (WGS) entry which is preliminary data.</text>
</comment>
<evidence type="ECO:0000256" key="1">
    <source>
        <dbReference type="ARBA" id="ARBA00005059"/>
    </source>
</evidence>
<evidence type="ECO:0000259" key="11">
    <source>
        <dbReference type="Pfam" id="PF01488"/>
    </source>
</evidence>
<feature type="domain" description="Tetrapyrrole biosynthesis glutamyl-tRNA reductase dimerisation" evidence="10">
    <location>
        <begin position="318"/>
        <end position="415"/>
    </location>
</feature>
<evidence type="ECO:0000313" key="13">
    <source>
        <dbReference type="EMBL" id="NKN32180.1"/>
    </source>
</evidence>
<dbReference type="PROSITE" id="PS00747">
    <property type="entry name" value="GLUTR"/>
    <property type="match status" value="1"/>
</dbReference>
<feature type="binding site" evidence="8">
    <location>
        <position position="118"/>
    </location>
    <ligand>
        <name>substrate</name>
    </ligand>
</feature>
<dbReference type="NCBIfam" id="TIGR01035">
    <property type="entry name" value="hemA"/>
    <property type="match status" value="1"/>
</dbReference>
<dbReference type="EMBL" id="JAAXKX010000002">
    <property type="protein sequence ID" value="NKN32180.1"/>
    <property type="molecule type" value="Genomic_DNA"/>
</dbReference>
<accession>A0ABX1I3V8</accession>
<dbReference type="InterPro" id="IPR036343">
    <property type="entry name" value="GluRdtase_N_sf"/>
</dbReference>
<dbReference type="PANTHER" id="PTHR43013">
    <property type="entry name" value="GLUTAMYL-TRNA REDUCTASE"/>
    <property type="match status" value="1"/>
</dbReference>
<feature type="site" description="Important for activity" evidence="8">
    <location>
        <position position="97"/>
    </location>
</feature>
<dbReference type="InterPro" id="IPR015895">
    <property type="entry name" value="4pyrrol_synth_GluRdtase_N"/>
</dbReference>
<sequence>MKLLVLGLNHKTAPVDIRERLAFGPDIIAGALRDLTGCQDVSEGVILSTCNRTELYCAVEDGAELSVRHWLSQFHGIELERIDPFLYAYAERDAVTHLLRVSSGLDSLVLGEPQILGQVKNAYQTAKDCGTTGKLLGRLFQHTFSVAKTVRTETAIGSNPVSVAFAAVNLARQIFSDLSQQTALLIGAGETIELAARHLHNNGVGRIIVANRTVERAHELAAQFDGFAIALTEIAGHLADADIVIASTASPLPVLGKGTVERALKKRKHRPVFMVDIAVPRDIEPEVADLNDVYLYTIDDLKEVIDENLRSRQAAAEQAEEIIAFHTEEFLAWLRSLDAAGLIQDYRHRGEVLRDEVLARALRQLDAGKPPAEIIKFLAHTLTNKLLHTPSSRLRQAARNGDAEILEAANELFQLDTTNNRTANS</sequence>
<comment type="miscellaneous">
    <text evidence="8">During catalysis, the active site Cys acts as a nucleophile attacking the alpha-carbonyl group of tRNA-bound glutamate with the formation of a thioester intermediate between enzyme and glutamate, and the concomitant release of tRNA(Glu). The thioester intermediate is finally reduced by direct hydride transfer from NADPH, to form the product GSA.</text>
</comment>
<feature type="binding site" evidence="8">
    <location>
        <begin position="112"/>
        <end position="114"/>
    </location>
    <ligand>
        <name>substrate</name>
    </ligand>
</feature>
<dbReference type="Gene3D" id="3.30.460.30">
    <property type="entry name" value="Glutamyl-tRNA reductase, N-terminal domain"/>
    <property type="match status" value="1"/>
</dbReference>
<comment type="function">
    <text evidence="8">Catalyzes the NADPH-dependent reduction of glutamyl-tRNA(Glu) to glutamate 1-semialdehyde (GSA).</text>
</comment>
<dbReference type="SUPFAM" id="SSF51735">
    <property type="entry name" value="NAD(P)-binding Rossmann-fold domains"/>
    <property type="match status" value="1"/>
</dbReference>
<evidence type="ECO:0000259" key="10">
    <source>
        <dbReference type="Pfam" id="PF00745"/>
    </source>
</evidence>
<evidence type="ECO:0000256" key="6">
    <source>
        <dbReference type="ARBA" id="ARBA00023244"/>
    </source>
</evidence>
<comment type="pathway">
    <text evidence="1 8 9">Porphyrin-containing compound metabolism; protoporphyrin-IX biosynthesis; 5-aminolevulinate from L-glutamyl-tRNA(Glu): step 1/2.</text>
</comment>
<feature type="binding site" evidence="8">
    <location>
        <position position="107"/>
    </location>
    <ligand>
        <name>substrate</name>
    </ligand>
</feature>
<dbReference type="InterPro" id="IPR036291">
    <property type="entry name" value="NAD(P)-bd_dom_sf"/>
</dbReference>
<evidence type="ECO:0000256" key="3">
    <source>
        <dbReference type="ARBA" id="ARBA00012970"/>
    </source>
</evidence>
<keyword evidence="4 8" id="KW-0521">NADP</keyword>
<dbReference type="Pfam" id="PF01488">
    <property type="entry name" value="Shikimate_DH"/>
    <property type="match status" value="1"/>
</dbReference>
<dbReference type="SUPFAM" id="SSF69075">
    <property type="entry name" value="Glutamyl tRNA-reductase dimerization domain"/>
    <property type="match status" value="1"/>
</dbReference>
<dbReference type="GO" id="GO:0008883">
    <property type="term" value="F:glutamyl-tRNA reductase activity"/>
    <property type="evidence" value="ECO:0007669"/>
    <property type="project" value="UniProtKB-EC"/>
</dbReference>
<dbReference type="CDD" id="cd05213">
    <property type="entry name" value="NAD_bind_Glutamyl_tRNA_reduct"/>
    <property type="match status" value="1"/>
</dbReference>
<dbReference type="PANTHER" id="PTHR43013:SF1">
    <property type="entry name" value="GLUTAMYL-TRNA REDUCTASE"/>
    <property type="match status" value="1"/>
</dbReference>
<dbReference type="Pfam" id="PF00745">
    <property type="entry name" value="GlutR_dimer"/>
    <property type="match status" value="1"/>
</dbReference>
<proteinExistence type="inferred from homology"/>
<evidence type="ECO:0000256" key="2">
    <source>
        <dbReference type="ARBA" id="ARBA00005916"/>
    </source>
</evidence>
<dbReference type="EC" id="1.2.1.70" evidence="3 8"/>
<dbReference type="InterPro" id="IPR036453">
    <property type="entry name" value="GluRdtase_dimer_dom_sf"/>
</dbReference>
<protein>
    <recommendedName>
        <fullName evidence="3 8">Glutamyl-tRNA reductase</fullName>
        <shortName evidence="8">GluTR</shortName>
        <ecNumber evidence="3 8">1.2.1.70</ecNumber>
    </recommendedName>
</protein>
<dbReference type="RefSeq" id="WP_168666410.1">
    <property type="nucleotide sequence ID" value="NZ_JAAXKX010000002.1"/>
</dbReference>
<name>A0ABX1I3V8_9GAMM</name>
<comment type="subunit">
    <text evidence="8">Homodimer.</text>
</comment>
<dbReference type="Gene3D" id="3.40.50.720">
    <property type="entry name" value="NAD(P)-binding Rossmann-like Domain"/>
    <property type="match status" value="1"/>
</dbReference>
<feature type="binding site" evidence="8">
    <location>
        <begin position="187"/>
        <end position="192"/>
    </location>
    <ligand>
        <name>NADP(+)</name>
        <dbReference type="ChEBI" id="CHEBI:58349"/>
    </ligand>
</feature>
<evidence type="ECO:0000313" key="14">
    <source>
        <dbReference type="Proteomes" id="UP000740754"/>
    </source>
</evidence>
<evidence type="ECO:0000256" key="8">
    <source>
        <dbReference type="HAMAP-Rule" id="MF_00087"/>
    </source>
</evidence>
<evidence type="ECO:0000259" key="12">
    <source>
        <dbReference type="Pfam" id="PF05201"/>
    </source>
</evidence>
<keyword evidence="14" id="KW-1185">Reference proteome</keyword>
<reference evidence="13 14" key="1">
    <citation type="submission" date="2020-04" db="EMBL/GenBank/DDBJ databases">
        <title>Draft Whole-Genome sequence of Marichromatium bheemlicum DSM 18632, type strain.</title>
        <authorList>
            <person name="Kyndt J.A."/>
            <person name="Meyer T.E."/>
        </authorList>
    </citation>
    <scope>NUCLEOTIDE SEQUENCE [LARGE SCALE GENOMIC DNA]</scope>
    <source>
        <strain evidence="13 14">DSM 18632</strain>
    </source>
</reference>
<dbReference type="Pfam" id="PF05201">
    <property type="entry name" value="GlutR_N"/>
    <property type="match status" value="1"/>
</dbReference>
<dbReference type="SUPFAM" id="SSF69742">
    <property type="entry name" value="Glutamyl tRNA-reductase catalytic, N-terminal domain"/>
    <property type="match status" value="1"/>
</dbReference>
<evidence type="ECO:0000256" key="5">
    <source>
        <dbReference type="ARBA" id="ARBA00023002"/>
    </source>
</evidence>
<evidence type="ECO:0000256" key="4">
    <source>
        <dbReference type="ARBA" id="ARBA00022857"/>
    </source>
</evidence>
<comment type="similarity">
    <text evidence="2 8 9">Belongs to the glutamyl-tRNA reductase family.</text>
</comment>
<organism evidence="13 14">
    <name type="scientific">Marichromatium bheemlicum</name>
    <dbReference type="NCBI Taxonomy" id="365339"/>
    <lineage>
        <taxon>Bacteria</taxon>
        <taxon>Pseudomonadati</taxon>
        <taxon>Pseudomonadota</taxon>
        <taxon>Gammaproteobacteria</taxon>
        <taxon>Chromatiales</taxon>
        <taxon>Chromatiaceae</taxon>
        <taxon>Marichromatium</taxon>
    </lineage>
</organism>
<gene>
    <name evidence="8" type="primary">hemA</name>
    <name evidence="13" type="ORF">HF203_02950</name>
</gene>
<comment type="catalytic activity">
    <reaction evidence="7 8 9">
        <text>(S)-4-amino-5-oxopentanoate + tRNA(Glu) + NADP(+) = L-glutamyl-tRNA(Glu) + NADPH + H(+)</text>
        <dbReference type="Rhea" id="RHEA:12344"/>
        <dbReference type="Rhea" id="RHEA-COMP:9663"/>
        <dbReference type="Rhea" id="RHEA-COMP:9680"/>
        <dbReference type="ChEBI" id="CHEBI:15378"/>
        <dbReference type="ChEBI" id="CHEBI:57501"/>
        <dbReference type="ChEBI" id="CHEBI:57783"/>
        <dbReference type="ChEBI" id="CHEBI:58349"/>
        <dbReference type="ChEBI" id="CHEBI:78442"/>
        <dbReference type="ChEBI" id="CHEBI:78520"/>
        <dbReference type="EC" id="1.2.1.70"/>
    </reaction>
</comment>
<dbReference type="Proteomes" id="UP000740754">
    <property type="component" value="Unassembled WGS sequence"/>
</dbReference>
<keyword evidence="6 8" id="KW-0627">Porphyrin biosynthesis</keyword>
<dbReference type="HAMAP" id="MF_00087">
    <property type="entry name" value="Glu_tRNA_reductase"/>
    <property type="match status" value="1"/>
</dbReference>
<evidence type="ECO:0000256" key="7">
    <source>
        <dbReference type="ARBA" id="ARBA00047464"/>
    </source>
</evidence>
<dbReference type="InterPro" id="IPR015896">
    <property type="entry name" value="4pyrrol_synth_GluRdtase_dimer"/>
</dbReference>
<keyword evidence="5 8" id="KW-0560">Oxidoreductase</keyword>